<dbReference type="Proteomes" id="UP000658127">
    <property type="component" value="Unassembled WGS sequence"/>
</dbReference>
<evidence type="ECO:0000256" key="1">
    <source>
        <dbReference type="SAM" id="MobiDB-lite"/>
    </source>
</evidence>
<evidence type="ECO:0000313" key="2">
    <source>
        <dbReference type="EMBL" id="GGN75333.1"/>
    </source>
</evidence>
<protein>
    <submittedName>
        <fullName evidence="2">Uncharacterized protein</fullName>
    </submittedName>
</protein>
<reference evidence="3" key="1">
    <citation type="journal article" date="2019" name="Int. J. Syst. Evol. Microbiol.">
        <title>The Global Catalogue of Microorganisms (GCM) 10K type strain sequencing project: providing services to taxonomists for standard genome sequencing and annotation.</title>
        <authorList>
            <consortium name="The Broad Institute Genomics Platform"/>
            <consortium name="The Broad Institute Genome Sequencing Center for Infectious Disease"/>
            <person name="Wu L."/>
            <person name="Ma J."/>
        </authorList>
    </citation>
    <scope>NUCLEOTIDE SEQUENCE [LARGE SCALE GENOMIC DNA]</scope>
    <source>
        <strain evidence="3">CGMCC 4.7329</strain>
    </source>
</reference>
<name>A0ABQ2K9L0_9NOCA</name>
<evidence type="ECO:0000313" key="3">
    <source>
        <dbReference type="Proteomes" id="UP000658127"/>
    </source>
</evidence>
<sequence length="74" mass="7231">MPGPAADDSVTFCASSNSAVTPIPDPIRPAVFTIPAAVPASFCPTAVTAGWVTPTNAAGSPMPSRSAPGSTSTT</sequence>
<gene>
    <name evidence="2" type="ORF">GCM10011610_19510</name>
</gene>
<comment type="caution">
    <text evidence="2">The sequence shown here is derived from an EMBL/GenBank/DDBJ whole genome shotgun (WGS) entry which is preliminary data.</text>
</comment>
<feature type="region of interest" description="Disordered" evidence="1">
    <location>
        <begin position="54"/>
        <end position="74"/>
    </location>
</feature>
<organism evidence="2 3">
    <name type="scientific">Nocardia rhizosphaerihabitans</name>
    <dbReference type="NCBI Taxonomy" id="1691570"/>
    <lineage>
        <taxon>Bacteria</taxon>
        <taxon>Bacillati</taxon>
        <taxon>Actinomycetota</taxon>
        <taxon>Actinomycetes</taxon>
        <taxon>Mycobacteriales</taxon>
        <taxon>Nocardiaceae</taxon>
        <taxon>Nocardia</taxon>
    </lineage>
</organism>
<dbReference type="EMBL" id="BMNE01000002">
    <property type="protein sequence ID" value="GGN75333.1"/>
    <property type="molecule type" value="Genomic_DNA"/>
</dbReference>
<keyword evidence="3" id="KW-1185">Reference proteome</keyword>
<accession>A0ABQ2K9L0</accession>
<proteinExistence type="predicted"/>